<keyword evidence="2 6" id="KW-0812">Transmembrane</keyword>
<evidence type="ECO:0000256" key="4">
    <source>
        <dbReference type="ARBA" id="ARBA00023136"/>
    </source>
</evidence>
<dbReference type="EMBL" id="CAJHIA010000006">
    <property type="protein sequence ID" value="CAD6441508.1"/>
    <property type="molecule type" value="Genomic_DNA"/>
</dbReference>
<comment type="caution">
    <text evidence="8">The sequence shown here is derived from an EMBL/GenBank/DDBJ whole genome shotgun (WGS) entry which is preliminary data.</text>
</comment>
<evidence type="ECO:0000256" key="6">
    <source>
        <dbReference type="SAM" id="Phobius"/>
    </source>
</evidence>
<feature type="transmembrane region" description="Helical" evidence="6">
    <location>
        <begin position="156"/>
        <end position="178"/>
    </location>
</feature>
<feature type="transmembrane region" description="Helical" evidence="6">
    <location>
        <begin position="37"/>
        <end position="59"/>
    </location>
</feature>
<dbReference type="AlphaFoldDB" id="A0A8H2VN01"/>
<evidence type="ECO:0000256" key="3">
    <source>
        <dbReference type="ARBA" id="ARBA00022989"/>
    </source>
</evidence>
<dbReference type="InterPro" id="IPR052337">
    <property type="entry name" value="SAT4-like"/>
</dbReference>
<feature type="domain" description="Rhodopsin" evidence="7">
    <location>
        <begin position="55"/>
        <end position="297"/>
    </location>
</feature>
<reference evidence="8" key="1">
    <citation type="submission" date="2020-10" db="EMBL/GenBank/DDBJ databases">
        <authorList>
            <person name="Kusch S."/>
        </authorList>
    </citation>
    <scope>NUCLEOTIDE SEQUENCE</scope>
    <source>
        <strain evidence="8">SwB9</strain>
    </source>
</reference>
<feature type="transmembrane region" description="Helical" evidence="6">
    <location>
        <begin position="275"/>
        <end position="297"/>
    </location>
</feature>
<comment type="subcellular location">
    <subcellularLocation>
        <location evidence="1">Membrane</location>
        <topology evidence="1">Multi-pass membrane protein</topology>
    </subcellularLocation>
</comment>
<sequence length="362" mass="40918">MDSWSLYIKQKPQSVDDMNTSGTHNENNVARTSDTTVTTAVGALVIVLAIISVSLRFYTRYFTRAGFGWDDWLILLALIATILTDVLVLWSTSVNPNGPSVASDTDPRYIYTDADVFYTKLNFVATVLYFSITSATKMSILFMYNRIFSVSRAFRFQVLSVGAMVMVFWIGCTVTNLLNCRPLKWTWLNSLDDPRYCFNYNIFWMASGCVEAFIDVLIITIPIRMTLGLHLNKAKKFALTAVFLIGIFVIITGVVKVALSYAPGSREPSFNRTEVWTTVHCGIGMVCACLPVCWPLILRVTRFRSAFVQRHWHKFSISSLKEKFKNERNTTAQFERTATPNTGDHLFLEGLSRSNLMALDSV</sequence>
<evidence type="ECO:0000256" key="1">
    <source>
        <dbReference type="ARBA" id="ARBA00004141"/>
    </source>
</evidence>
<dbReference type="PANTHER" id="PTHR33048">
    <property type="entry name" value="PTH11-LIKE INTEGRAL MEMBRANE PROTEIN (AFU_ORTHOLOGUE AFUA_5G11245)"/>
    <property type="match status" value="1"/>
</dbReference>
<feature type="transmembrane region" description="Helical" evidence="6">
    <location>
        <begin position="237"/>
        <end position="255"/>
    </location>
</feature>
<gene>
    <name evidence="8" type="ORF">SCLTRI_LOCUS1295</name>
</gene>
<keyword evidence="3 6" id="KW-1133">Transmembrane helix</keyword>
<proteinExistence type="inferred from homology"/>
<evidence type="ECO:0000259" key="7">
    <source>
        <dbReference type="Pfam" id="PF20684"/>
    </source>
</evidence>
<dbReference type="Proteomes" id="UP000624404">
    <property type="component" value="Unassembled WGS sequence"/>
</dbReference>
<accession>A0A8H2VN01</accession>
<protein>
    <submittedName>
        <fullName evidence="8">664163ca-4c4d-48bd-936c-7e152d53f49f</fullName>
    </submittedName>
</protein>
<keyword evidence="4 6" id="KW-0472">Membrane</keyword>
<feature type="transmembrane region" description="Helical" evidence="6">
    <location>
        <begin position="71"/>
        <end position="90"/>
    </location>
</feature>
<dbReference type="GO" id="GO:0016020">
    <property type="term" value="C:membrane"/>
    <property type="evidence" value="ECO:0007669"/>
    <property type="project" value="UniProtKB-SubCell"/>
</dbReference>
<dbReference type="OrthoDB" id="3552201at2759"/>
<evidence type="ECO:0000256" key="2">
    <source>
        <dbReference type="ARBA" id="ARBA00022692"/>
    </source>
</evidence>
<feature type="transmembrane region" description="Helical" evidence="6">
    <location>
        <begin position="198"/>
        <end position="225"/>
    </location>
</feature>
<name>A0A8H2VN01_9HELO</name>
<dbReference type="Pfam" id="PF20684">
    <property type="entry name" value="Fung_rhodopsin"/>
    <property type="match status" value="1"/>
</dbReference>
<evidence type="ECO:0000313" key="9">
    <source>
        <dbReference type="Proteomes" id="UP000624404"/>
    </source>
</evidence>
<evidence type="ECO:0000256" key="5">
    <source>
        <dbReference type="ARBA" id="ARBA00038359"/>
    </source>
</evidence>
<dbReference type="InterPro" id="IPR049326">
    <property type="entry name" value="Rhodopsin_dom_fungi"/>
</dbReference>
<comment type="similarity">
    <text evidence="5">Belongs to the SAT4 family.</text>
</comment>
<organism evidence="8 9">
    <name type="scientific">Sclerotinia trifoliorum</name>
    <dbReference type="NCBI Taxonomy" id="28548"/>
    <lineage>
        <taxon>Eukaryota</taxon>
        <taxon>Fungi</taxon>
        <taxon>Dikarya</taxon>
        <taxon>Ascomycota</taxon>
        <taxon>Pezizomycotina</taxon>
        <taxon>Leotiomycetes</taxon>
        <taxon>Helotiales</taxon>
        <taxon>Sclerotiniaceae</taxon>
        <taxon>Sclerotinia</taxon>
    </lineage>
</organism>
<keyword evidence="9" id="KW-1185">Reference proteome</keyword>
<evidence type="ECO:0000313" key="8">
    <source>
        <dbReference type="EMBL" id="CAD6441508.1"/>
    </source>
</evidence>
<dbReference type="PANTHER" id="PTHR33048:SF47">
    <property type="entry name" value="INTEGRAL MEMBRANE PROTEIN-RELATED"/>
    <property type="match status" value="1"/>
</dbReference>
<feature type="transmembrane region" description="Helical" evidence="6">
    <location>
        <begin position="123"/>
        <end position="144"/>
    </location>
</feature>